<keyword evidence="5" id="KW-1185">Reference proteome</keyword>
<dbReference type="RefSeq" id="WP_114586252.1">
    <property type="nucleotide sequence ID" value="NZ_CP031148.1"/>
</dbReference>
<dbReference type="Pfam" id="PF10262">
    <property type="entry name" value="Rdx"/>
    <property type="match status" value="1"/>
</dbReference>
<evidence type="ECO:0000313" key="5">
    <source>
        <dbReference type="Proteomes" id="UP000253273"/>
    </source>
</evidence>
<protein>
    <submittedName>
        <fullName evidence="3">SelT/SelW/SelH family protein</fullName>
    </submittedName>
</protein>
<dbReference type="EMBL" id="CP031150">
    <property type="protein sequence ID" value="AXG07120.1"/>
    <property type="molecule type" value="Genomic_DNA"/>
</dbReference>
<gene>
    <name evidence="3" type="ORF">DU484_11900</name>
    <name evidence="2" type="ORF">DU500_12170</name>
</gene>
<reference evidence="3 4" key="1">
    <citation type="submission" date="2018-07" db="EMBL/GenBank/DDBJ databases">
        <title>Genome sequences of Haloplanus sp. CBA1112.</title>
        <authorList>
            <person name="Kim Y.B."/>
            <person name="Roh S.W."/>
        </authorList>
    </citation>
    <scope>NUCLEOTIDE SEQUENCE [LARGE SCALE GENOMIC DNA]</scope>
    <source>
        <strain evidence="3 4">CBA1112</strain>
    </source>
</reference>
<dbReference type="EMBL" id="CP031148">
    <property type="protein sequence ID" value="AXG10491.1"/>
    <property type="molecule type" value="Genomic_DNA"/>
</dbReference>
<evidence type="ECO:0000313" key="3">
    <source>
        <dbReference type="EMBL" id="AXG10491.1"/>
    </source>
</evidence>
<keyword evidence="1" id="KW-0676">Redox-active center</keyword>
<accession>A0A345EE69</accession>
<dbReference type="Proteomes" id="UP000253273">
    <property type="component" value="Chromosome"/>
</dbReference>
<reference evidence="2 5" key="2">
    <citation type="submission" date="2018-07" db="EMBL/GenBank/DDBJ databases">
        <title>Genome sequences of Haloplanus sp. CBA1113.</title>
        <authorList>
            <person name="Kim Y.B."/>
            <person name="Roh S.W."/>
        </authorList>
    </citation>
    <scope>NUCLEOTIDE SEQUENCE [LARGE SCALE GENOMIC DNA]</scope>
    <source>
        <strain evidence="2 5">CBA1113</strain>
    </source>
</reference>
<evidence type="ECO:0000313" key="2">
    <source>
        <dbReference type="EMBL" id="AXG07120.1"/>
    </source>
</evidence>
<sequence length="78" mass="8602">MADVRIEYCVPCGFLDRAEEVQHALLTSLGEELDAVALVTGDKGVFRVHVDGDTIYDKDEDGDYDVDALVATVRDRVD</sequence>
<dbReference type="NCBIfam" id="TIGR02174">
    <property type="entry name" value="CXXU_selWTH"/>
    <property type="match status" value="1"/>
</dbReference>
<dbReference type="InterPro" id="IPR011893">
    <property type="entry name" value="Selenoprotein_Rdx-typ"/>
</dbReference>
<organism evidence="3 4">
    <name type="scientific">Haloplanus rubicundus</name>
    <dbReference type="NCBI Taxonomy" id="1547898"/>
    <lineage>
        <taxon>Archaea</taxon>
        <taxon>Methanobacteriati</taxon>
        <taxon>Methanobacteriota</taxon>
        <taxon>Stenosarchaea group</taxon>
        <taxon>Halobacteria</taxon>
        <taxon>Halobacteriales</taxon>
        <taxon>Haloferacaceae</taxon>
        <taxon>Haloplanus</taxon>
    </lineage>
</organism>
<proteinExistence type="predicted"/>
<dbReference type="AlphaFoldDB" id="A0A345EE69"/>
<dbReference type="OrthoDB" id="33017at2157"/>
<dbReference type="SUPFAM" id="SSF52833">
    <property type="entry name" value="Thioredoxin-like"/>
    <property type="match status" value="1"/>
</dbReference>
<accession>A0A345E4J8</accession>
<dbReference type="GeneID" id="37287692"/>
<dbReference type="Gene3D" id="3.40.30.10">
    <property type="entry name" value="Glutaredoxin"/>
    <property type="match status" value="1"/>
</dbReference>
<dbReference type="Proteomes" id="UP000252985">
    <property type="component" value="Chromosome"/>
</dbReference>
<name>A0A345EE69_9EURY</name>
<evidence type="ECO:0000256" key="1">
    <source>
        <dbReference type="ARBA" id="ARBA00023284"/>
    </source>
</evidence>
<evidence type="ECO:0000313" key="4">
    <source>
        <dbReference type="Proteomes" id="UP000252985"/>
    </source>
</evidence>
<dbReference type="InterPro" id="IPR036249">
    <property type="entry name" value="Thioredoxin-like_sf"/>
</dbReference>
<dbReference type="KEGG" id="haj:DU500_12170"/>
<dbReference type="KEGG" id="haq:DU484_11900"/>